<name>A0A6C0FN33_9BACL</name>
<feature type="domain" description="HTH deoR-type" evidence="3">
    <location>
        <begin position="5"/>
        <end position="60"/>
    </location>
</feature>
<keyword evidence="2" id="KW-0804">Transcription</keyword>
<dbReference type="Gene3D" id="1.10.10.10">
    <property type="entry name" value="Winged helix-like DNA-binding domain superfamily/Winged helix DNA-binding domain"/>
    <property type="match status" value="1"/>
</dbReference>
<dbReference type="Pfam" id="PF08220">
    <property type="entry name" value="HTH_DeoR"/>
    <property type="match status" value="1"/>
</dbReference>
<dbReference type="SMART" id="SM01134">
    <property type="entry name" value="DeoRC"/>
    <property type="match status" value="1"/>
</dbReference>
<dbReference type="EMBL" id="CP048209">
    <property type="protein sequence ID" value="QHT58546.1"/>
    <property type="molecule type" value="Genomic_DNA"/>
</dbReference>
<reference evidence="4 5" key="1">
    <citation type="submission" date="2020-01" db="EMBL/GenBank/DDBJ databases">
        <title>Paenibacillus sp. nov., isolated from tomato rhizosphere.</title>
        <authorList>
            <person name="Weon H.-Y."/>
            <person name="Lee S.A."/>
        </authorList>
    </citation>
    <scope>NUCLEOTIDE SEQUENCE [LARGE SCALE GENOMIC DNA]</scope>
    <source>
        <strain evidence="4 5">12200R-189</strain>
    </source>
</reference>
<dbReference type="PANTHER" id="PTHR30363:SF44">
    <property type="entry name" value="AGA OPERON TRANSCRIPTIONAL REPRESSOR-RELATED"/>
    <property type="match status" value="1"/>
</dbReference>
<dbReference type="GO" id="GO:0003700">
    <property type="term" value="F:DNA-binding transcription factor activity"/>
    <property type="evidence" value="ECO:0007669"/>
    <property type="project" value="InterPro"/>
</dbReference>
<dbReference type="SUPFAM" id="SSF46785">
    <property type="entry name" value="Winged helix' DNA-binding domain"/>
    <property type="match status" value="1"/>
</dbReference>
<dbReference type="SUPFAM" id="SSF100950">
    <property type="entry name" value="NagB/RpiA/CoA transferase-like"/>
    <property type="match status" value="1"/>
</dbReference>
<dbReference type="InterPro" id="IPR014036">
    <property type="entry name" value="DeoR-like_C"/>
</dbReference>
<dbReference type="KEGG" id="plyc:GXP70_00170"/>
<evidence type="ECO:0000256" key="1">
    <source>
        <dbReference type="ARBA" id="ARBA00023015"/>
    </source>
</evidence>
<evidence type="ECO:0000256" key="2">
    <source>
        <dbReference type="ARBA" id="ARBA00023163"/>
    </source>
</evidence>
<keyword evidence="5" id="KW-1185">Reference proteome</keyword>
<dbReference type="PRINTS" id="PR00037">
    <property type="entry name" value="HTHLACR"/>
</dbReference>
<proteinExistence type="predicted"/>
<sequence length="261" mass="29224">MSLIGERRKMIILNQLNAKGQVKTFDLVKELGVSAETIRRYLEELEAENRLKRKYGGAIKINLGAEEPSYLNREVLNAEEKRRIGQAAAELVEDNDIIFIDDGTTPLQMIAYLTNKRHLTVLTMSMPALHALMDYQTKGLFTGDIYFIGGKVNVMHSRVTGSIAERMASLFHVDKAFISIDGIVLDKAITAFDAERGQLVSKVIDNAKSTVVMTDNSKIGQVRLFKMADWRQVDLVISDVGRPPGWESTLDEHGVTWIEAL</sequence>
<organism evidence="4 5">
    <name type="scientific">Paenibacillus lycopersici</name>
    <dbReference type="NCBI Taxonomy" id="2704462"/>
    <lineage>
        <taxon>Bacteria</taxon>
        <taxon>Bacillati</taxon>
        <taxon>Bacillota</taxon>
        <taxon>Bacilli</taxon>
        <taxon>Bacillales</taxon>
        <taxon>Paenibacillaceae</taxon>
        <taxon>Paenibacillus</taxon>
    </lineage>
</organism>
<accession>A0A6C0FN33</accession>
<dbReference type="RefSeq" id="WP_162354621.1">
    <property type="nucleotide sequence ID" value="NZ_CP048209.1"/>
</dbReference>
<evidence type="ECO:0000313" key="5">
    <source>
        <dbReference type="Proteomes" id="UP000476064"/>
    </source>
</evidence>
<dbReference type="InterPro" id="IPR050313">
    <property type="entry name" value="Carb_Metab_HTH_regulators"/>
</dbReference>
<dbReference type="Pfam" id="PF00455">
    <property type="entry name" value="DeoRC"/>
    <property type="match status" value="1"/>
</dbReference>
<dbReference type="PROSITE" id="PS51000">
    <property type="entry name" value="HTH_DEOR_2"/>
    <property type="match status" value="1"/>
</dbReference>
<keyword evidence="1" id="KW-0805">Transcription regulation</keyword>
<evidence type="ECO:0000259" key="3">
    <source>
        <dbReference type="PROSITE" id="PS51000"/>
    </source>
</evidence>
<dbReference type="Gene3D" id="3.40.50.1360">
    <property type="match status" value="1"/>
</dbReference>
<dbReference type="InterPro" id="IPR001034">
    <property type="entry name" value="DeoR_HTH"/>
</dbReference>
<dbReference type="InterPro" id="IPR036390">
    <property type="entry name" value="WH_DNA-bd_sf"/>
</dbReference>
<dbReference type="InterPro" id="IPR036388">
    <property type="entry name" value="WH-like_DNA-bd_sf"/>
</dbReference>
<dbReference type="AlphaFoldDB" id="A0A6C0FN33"/>
<evidence type="ECO:0000313" key="4">
    <source>
        <dbReference type="EMBL" id="QHT58546.1"/>
    </source>
</evidence>
<protein>
    <submittedName>
        <fullName evidence="4">DeoR/GlpR transcriptional regulator</fullName>
    </submittedName>
</protein>
<dbReference type="SMART" id="SM00420">
    <property type="entry name" value="HTH_DEOR"/>
    <property type="match status" value="1"/>
</dbReference>
<dbReference type="Proteomes" id="UP000476064">
    <property type="component" value="Chromosome"/>
</dbReference>
<gene>
    <name evidence="4" type="ORF">GXP70_00170</name>
</gene>
<dbReference type="PANTHER" id="PTHR30363">
    <property type="entry name" value="HTH-TYPE TRANSCRIPTIONAL REGULATOR SRLR-RELATED"/>
    <property type="match status" value="1"/>
</dbReference>
<dbReference type="InterPro" id="IPR037171">
    <property type="entry name" value="NagB/RpiA_transferase-like"/>
</dbReference>